<gene>
    <name evidence="1" type="ORF">DERYTH_LOCUS17220</name>
</gene>
<accession>A0A9N9NRL7</accession>
<protein>
    <submittedName>
        <fullName evidence="1">22224_t:CDS:1</fullName>
    </submittedName>
</protein>
<dbReference type="AlphaFoldDB" id="A0A9N9NRL7"/>
<proteinExistence type="predicted"/>
<reference evidence="1" key="1">
    <citation type="submission" date="2021-06" db="EMBL/GenBank/DDBJ databases">
        <authorList>
            <person name="Kallberg Y."/>
            <person name="Tangrot J."/>
            <person name="Rosling A."/>
        </authorList>
    </citation>
    <scope>NUCLEOTIDE SEQUENCE</scope>
    <source>
        <strain evidence="1">MA453B</strain>
    </source>
</reference>
<keyword evidence="2" id="KW-1185">Reference proteome</keyword>
<dbReference type="EMBL" id="CAJVPY010015965">
    <property type="protein sequence ID" value="CAG8754710.1"/>
    <property type="molecule type" value="Genomic_DNA"/>
</dbReference>
<sequence>SALLKRILLNISMISNSKILSIKRGLRSISTPTTSLSVFKYLTYLKDLEKSQQIEKT</sequence>
<comment type="caution">
    <text evidence="1">The sequence shown here is derived from an EMBL/GenBank/DDBJ whole genome shotgun (WGS) entry which is preliminary data.</text>
</comment>
<organism evidence="1 2">
    <name type="scientific">Dentiscutata erythropus</name>
    <dbReference type="NCBI Taxonomy" id="1348616"/>
    <lineage>
        <taxon>Eukaryota</taxon>
        <taxon>Fungi</taxon>
        <taxon>Fungi incertae sedis</taxon>
        <taxon>Mucoromycota</taxon>
        <taxon>Glomeromycotina</taxon>
        <taxon>Glomeromycetes</taxon>
        <taxon>Diversisporales</taxon>
        <taxon>Gigasporaceae</taxon>
        <taxon>Dentiscutata</taxon>
    </lineage>
</organism>
<evidence type="ECO:0000313" key="2">
    <source>
        <dbReference type="Proteomes" id="UP000789405"/>
    </source>
</evidence>
<dbReference type="Proteomes" id="UP000789405">
    <property type="component" value="Unassembled WGS sequence"/>
</dbReference>
<evidence type="ECO:0000313" key="1">
    <source>
        <dbReference type="EMBL" id="CAG8754710.1"/>
    </source>
</evidence>
<name>A0A9N9NRL7_9GLOM</name>
<feature type="non-terminal residue" evidence="1">
    <location>
        <position position="1"/>
    </location>
</feature>